<evidence type="ECO:0000256" key="9">
    <source>
        <dbReference type="ARBA" id="ARBA00022741"/>
    </source>
</evidence>
<dbReference type="FunFam" id="2.40.50.140:FF:000042">
    <property type="entry name" value="Methionine--tRNA ligase"/>
    <property type="match status" value="1"/>
</dbReference>
<proteinExistence type="predicted"/>
<dbReference type="InterPro" id="IPR004495">
    <property type="entry name" value="Met-tRNA-synth_bsu_C"/>
</dbReference>
<dbReference type="NCBIfam" id="TIGR00399">
    <property type="entry name" value="metG_C_term"/>
    <property type="match status" value="1"/>
</dbReference>
<reference evidence="17" key="4">
    <citation type="journal article" date="2023" name="Microbiol. Resour. Announc.">
        <title>Complete Genome Sequence of Vulcanisaeta souniana Strain IC-059, a Hyperthermophilic Archaeon Isolated from Hot Spring Water in Japan.</title>
        <authorList>
            <person name="Kato S."/>
            <person name="Itoh T."/>
            <person name="Wu L."/>
            <person name="Ma J."/>
            <person name="Ohkuma M."/>
        </authorList>
    </citation>
    <scope>NUCLEOTIDE SEQUENCE</scope>
    <source>
        <strain evidence="17">JCM 11219</strain>
    </source>
</reference>
<dbReference type="SUPFAM" id="SSF50249">
    <property type="entry name" value="Nucleic acid-binding proteins"/>
    <property type="match status" value="1"/>
</dbReference>
<reference evidence="18" key="2">
    <citation type="submission" date="2020-09" db="EMBL/GenBank/DDBJ databases">
        <authorList>
            <person name="Sun Q."/>
            <person name="Ohkuma M."/>
        </authorList>
    </citation>
    <scope>NUCLEOTIDE SEQUENCE</scope>
    <source>
        <strain evidence="18">JCM 11219</strain>
    </source>
</reference>
<comment type="catalytic activity">
    <reaction evidence="15">
        <text>tRNA(Met) + L-methionine + ATP = L-methionyl-tRNA(Met) + AMP + diphosphate</text>
        <dbReference type="Rhea" id="RHEA:13481"/>
        <dbReference type="Rhea" id="RHEA-COMP:9667"/>
        <dbReference type="Rhea" id="RHEA-COMP:9698"/>
        <dbReference type="ChEBI" id="CHEBI:30616"/>
        <dbReference type="ChEBI" id="CHEBI:33019"/>
        <dbReference type="ChEBI" id="CHEBI:57844"/>
        <dbReference type="ChEBI" id="CHEBI:78442"/>
        <dbReference type="ChEBI" id="CHEBI:78530"/>
        <dbReference type="ChEBI" id="CHEBI:456215"/>
        <dbReference type="EC" id="6.1.1.10"/>
    </reaction>
</comment>
<evidence type="ECO:0000313" key="18">
    <source>
        <dbReference type="EMBL" id="GGI69217.1"/>
    </source>
</evidence>
<keyword evidence="10" id="KW-0067">ATP-binding</keyword>
<organism evidence="18 19">
    <name type="scientific">Vulcanisaeta souniana JCM 11219</name>
    <dbReference type="NCBI Taxonomy" id="1293586"/>
    <lineage>
        <taxon>Archaea</taxon>
        <taxon>Thermoproteota</taxon>
        <taxon>Thermoprotei</taxon>
        <taxon>Thermoproteales</taxon>
        <taxon>Thermoproteaceae</taxon>
        <taxon>Vulcanisaeta</taxon>
    </lineage>
</organism>
<sequence length="118" mass="13317">MLEVSTVSAEIITRADFEKVVLKVGKVIHAERIQGSKKLLRLVVDIGDERRQIITGLAEFYKPEDLINKYVVVVANLENRKIFGYDSQGMILASCDEKNPTIITIDKPQDEQIGKRVC</sequence>
<gene>
    <name evidence="18" type="ORF">GCM10007112_02750</name>
    <name evidence="17" type="ORF">Vsou_10290</name>
</gene>
<keyword evidence="6" id="KW-0963">Cytoplasm</keyword>
<dbReference type="GO" id="GO:0004825">
    <property type="term" value="F:methionine-tRNA ligase activity"/>
    <property type="evidence" value="ECO:0007669"/>
    <property type="project" value="UniProtKB-EC"/>
</dbReference>
<dbReference type="Gene3D" id="2.40.50.140">
    <property type="entry name" value="Nucleic acid-binding proteins"/>
    <property type="match status" value="1"/>
</dbReference>
<keyword evidence="20" id="KW-1185">Reference proteome</keyword>
<evidence type="ECO:0000256" key="3">
    <source>
        <dbReference type="ARBA" id="ARBA00011738"/>
    </source>
</evidence>
<protein>
    <recommendedName>
        <fullName evidence="5">Methionine--tRNA ligase</fullName>
        <ecNumber evidence="4">6.1.1.10</ecNumber>
    </recommendedName>
    <alternativeName>
        <fullName evidence="14">Methionyl-tRNA synthetase</fullName>
    </alternativeName>
</protein>
<evidence type="ECO:0000313" key="20">
    <source>
        <dbReference type="Proteomes" id="UP001060771"/>
    </source>
</evidence>
<evidence type="ECO:0000256" key="7">
    <source>
        <dbReference type="ARBA" id="ARBA00022555"/>
    </source>
</evidence>
<evidence type="ECO:0000256" key="10">
    <source>
        <dbReference type="ARBA" id="ARBA00022840"/>
    </source>
</evidence>
<evidence type="ECO:0000256" key="2">
    <source>
        <dbReference type="ARBA" id="ARBA00004496"/>
    </source>
</evidence>
<comment type="subcellular location">
    <subcellularLocation>
        <location evidence="2">Cytoplasm</location>
    </subcellularLocation>
</comment>
<evidence type="ECO:0000313" key="17">
    <source>
        <dbReference type="EMBL" id="BDR91936.1"/>
    </source>
</evidence>
<evidence type="ECO:0000256" key="4">
    <source>
        <dbReference type="ARBA" id="ARBA00012838"/>
    </source>
</evidence>
<dbReference type="EMBL" id="BMNM01000001">
    <property type="protein sequence ID" value="GGI69217.1"/>
    <property type="molecule type" value="Genomic_DNA"/>
</dbReference>
<dbReference type="GO" id="GO:0005737">
    <property type="term" value="C:cytoplasm"/>
    <property type="evidence" value="ECO:0007669"/>
    <property type="project" value="UniProtKB-SubCell"/>
</dbReference>
<keyword evidence="7" id="KW-0820">tRNA-binding</keyword>
<evidence type="ECO:0000256" key="8">
    <source>
        <dbReference type="ARBA" id="ARBA00022598"/>
    </source>
</evidence>
<reference evidence="18" key="1">
    <citation type="journal article" date="2014" name="Int. J. Syst. Evol. Microbiol.">
        <title>Complete genome sequence of Corynebacterium casei LMG S-19264T (=DSM 44701T), isolated from a smear-ripened cheese.</title>
        <authorList>
            <consortium name="US DOE Joint Genome Institute (JGI-PGF)"/>
            <person name="Walter F."/>
            <person name="Albersmeier A."/>
            <person name="Kalinowski J."/>
            <person name="Ruckert C."/>
        </authorList>
    </citation>
    <scope>NUCLEOTIDE SEQUENCE</scope>
    <source>
        <strain evidence="18">JCM 11219</strain>
    </source>
</reference>
<dbReference type="PANTHER" id="PTHR11586">
    <property type="entry name" value="TRNA-AMINOACYLATION COFACTOR ARC1 FAMILY MEMBER"/>
    <property type="match status" value="1"/>
</dbReference>
<dbReference type="EC" id="6.1.1.10" evidence="4"/>
<keyword evidence="9" id="KW-0547">Nucleotide-binding</keyword>
<dbReference type="Proteomes" id="UP001060771">
    <property type="component" value="Chromosome"/>
</dbReference>
<evidence type="ECO:0000256" key="11">
    <source>
        <dbReference type="ARBA" id="ARBA00022884"/>
    </source>
</evidence>
<dbReference type="GO" id="GO:0000049">
    <property type="term" value="F:tRNA binding"/>
    <property type="evidence" value="ECO:0007669"/>
    <property type="project" value="UniProtKB-KW"/>
</dbReference>
<dbReference type="InterPro" id="IPR051270">
    <property type="entry name" value="Tyrosine-tRNA_ligase_regulator"/>
</dbReference>
<dbReference type="InterPro" id="IPR002547">
    <property type="entry name" value="tRNA-bd_dom"/>
</dbReference>
<dbReference type="PANTHER" id="PTHR11586:SF37">
    <property type="entry name" value="TRNA-BINDING DOMAIN-CONTAINING PROTEIN"/>
    <property type="match status" value="1"/>
</dbReference>
<keyword evidence="11" id="KW-0694">RNA-binding</keyword>
<dbReference type="CDD" id="cd02800">
    <property type="entry name" value="tRNA_bind_EcMetRS_like"/>
    <property type="match status" value="1"/>
</dbReference>
<dbReference type="AlphaFoldDB" id="A0A830E4B4"/>
<evidence type="ECO:0000256" key="1">
    <source>
        <dbReference type="ARBA" id="ARBA00003314"/>
    </source>
</evidence>
<evidence type="ECO:0000256" key="12">
    <source>
        <dbReference type="ARBA" id="ARBA00022917"/>
    </source>
</evidence>
<reference evidence="20" key="3">
    <citation type="submission" date="2022-09" db="EMBL/GenBank/DDBJ databases">
        <title>Complete genome sequence of Vulcanisaeta souniana.</title>
        <authorList>
            <person name="Kato S."/>
            <person name="Itoh T."/>
            <person name="Ohkuma M."/>
        </authorList>
    </citation>
    <scope>NUCLEOTIDE SEQUENCE [LARGE SCALE GENOMIC DNA]</scope>
    <source>
        <strain evidence="20">JCM 11219</strain>
    </source>
</reference>
<comment type="function">
    <text evidence="1">Is required not only for elongation of protein synthesis but also for the initiation of all mRNA translation through initiator tRNA(fMet) aminoacylation.</text>
</comment>
<keyword evidence="13" id="KW-0030">Aminoacyl-tRNA synthetase</keyword>
<evidence type="ECO:0000256" key="13">
    <source>
        <dbReference type="ARBA" id="ARBA00023146"/>
    </source>
</evidence>
<dbReference type="EMBL" id="AP026830">
    <property type="protein sequence ID" value="BDR91936.1"/>
    <property type="molecule type" value="Genomic_DNA"/>
</dbReference>
<keyword evidence="12" id="KW-0648">Protein biosynthesis</keyword>
<dbReference type="GO" id="GO:0005524">
    <property type="term" value="F:ATP binding"/>
    <property type="evidence" value="ECO:0007669"/>
    <property type="project" value="UniProtKB-KW"/>
</dbReference>
<name>A0A830E4B4_9CREN</name>
<dbReference type="Pfam" id="PF01588">
    <property type="entry name" value="tRNA_bind"/>
    <property type="match status" value="1"/>
</dbReference>
<feature type="domain" description="TRNA-binding" evidence="16">
    <location>
        <begin position="16"/>
        <end position="118"/>
    </location>
</feature>
<comment type="subunit">
    <text evidence="3">Homodimer.</text>
</comment>
<accession>A0A830E4B4</accession>
<dbReference type="InterPro" id="IPR012340">
    <property type="entry name" value="NA-bd_OB-fold"/>
</dbReference>
<evidence type="ECO:0000256" key="14">
    <source>
        <dbReference type="ARBA" id="ARBA00030904"/>
    </source>
</evidence>
<evidence type="ECO:0000313" key="19">
    <source>
        <dbReference type="Proteomes" id="UP000657075"/>
    </source>
</evidence>
<dbReference type="GO" id="GO:0006431">
    <property type="term" value="P:methionyl-tRNA aminoacylation"/>
    <property type="evidence" value="ECO:0007669"/>
    <property type="project" value="InterPro"/>
</dbReference>
<dbReference type="PROSITE" id="PS50886">
    <property type="entry name" value="TRBD"/>
    <property type="match status" value="1"/>
</dbReference>
<keyword evidence="8 18" id="KW-0436">Ligase</keyword>
<dbReference type="Proteomes" id="UP000657075">
    <property type="component" value="Unassembled WGS sequence"/>
</dbReference>
<evidence type="ECO:0000256" key="6">
    <source>
        <dbReference type="ARBA" id="ARBA00022490"/>
    </source>
</evidence>
<evidence type="ECO:0000259" key="16">
    <source>
        <dbReference type="PROSITE" id="PS50886"/>
    </source>
</evidence>
<evidence type="ECO:0000256" key="15">
    <source>
        <dbReference type="ARBA" id="ARBA00047364"/>
    </source>
</evidence>
<evidence type="ECO:0000256" key="5">
    <source>
        <dbReference type="ARBA" id="ARBA00018753"/>
    </source>
</evidence>